<dbReference type="AlphaFoldDB" id="A0A4Y2DNF1"/>
<evidence type="ECO:0000313" key="1">
    <source>
        <dbReference type="EMBL" id="GBM18353.1"/>
    </source>
</evidence>
<name>A0A4Y2DNF1_ARAVE</name>
<evidence type="ECO:0000313" key="2">
    <source>
        <dbReference type="Proteomes" id="UP000499080"/>
    </source>
</evidence>
<dbReference type="OrthoDB" id="6432034at2759"/>
<dbReference type="EMBL" id="BGPR01000402">
    <property type="protein sequence ID" value="GBM18353.1"/>
    <property type="molecule type" value="Genomic_DNA"/>
</dbReference>
<keyword evidence="2" id="KW-1185">Reference proteome</keyword>
<gene>
    <name evidence="1" type="ORF">AVEN_127805_1</name>
</gene>
<organism evidence="1 2">
    <name type="scientific">Araneus ventricosus</name>
    <name type="common">Orbweaver spider</name>
    <name type="synonym">Epeira ventricosa</name>
    <dbReference type="NCBI Taxonomy" id="182803"/>
    <lineage>
        <taxon>Eukaryota</taxon>
        <taxon>Metazoa</taxon>
        <taxon>Ecdysozoa</taxon>
        <taxon>Arthropoda</taxon>
        <taxon>Chelicerata</taxon>
        <taxon>Arachnida</taxon>
        <taxon>Araneae</taxon>
        <taxon>Araneomorphae</taxon>
        <taxon>Entelegynae</taxon>
        <taxon>Araneoidea</taxon>
        <taxon>Araneidae</taxon>
        <taxon>Araneus</taxon>
    </lineage>
</organism>
<protein>
    <submittedName>
        <fullName evidence="1">Uncharacterized protein</fullName>
    </submittedName>
</protein>
<dbReference type="Proteomes" id="UP000499080">
    <property type="component" value="Unassembled WGS sequence"/>
</dbReference>
<sequence length="97" mass="11232">MEEISVQVLESFNDGFLDFGIGSEMATCQVTFQQFGEIQISWCENRSRNRTDAEVQEAVVKWLQNLDTDFFHAGFDKLALHHQITKCFNNYGDYAEK</sequence>
<comment type="caution">
    <text evidence="1">The sequence shown here is derived from an EMBL/GenBank/DDBJ whole genome shotgun (WGS) entry which is preliminary data.</text>
</comment>
<reference evidence="1 2" key="1">
    <citation type="journal article" date="2019" name="Sci. Rep.">
        <title>Orb-weaving spider Araneus ventricosus genome elucidates the spidroin gene catalogue.</title>
        <authorList>
            <person name="Kono N."/>
            <person name="Nakamura H."/>
            <person name="Ohtoshi R."/>
            <person name="Moran D.A.P."/>
            <person name="Shinohara A."/>
            <person name="Yoshida Y."/>
            <person name="Fujiwara M."/>
            <person name="Mori M."/>
            <person name="Tomita M."/>
            <person name="Arakawa K."/>
        </authorList>
    </citation>
    <scope>NUCLEOTIDE SEQUENCE [LARGE SCALE GENOMIC DNA]</scope>
</reference>
<proteinExistence type="predicted"/>
<accession>A0A4Y2DNF1</accession>